<gene>
    <name evidence="1" type="ORF">Pyn_10219</name>
</gene>
<sequence>MMIESLNKKGYNAYAISFPSPEEFLTVLGLAAPVFVTMIYKIQTEYIKAKWLSPHTISAVEIELDESVLELSESLGEEEKTTVVKEWKPLELKPKRSQTGVKMVIGLASIMENESQKV</sequence>
<proteinExistence type="predicted"/>
<protein>
    <submittedName>
        <fullName evidence="1">Uncharacterized protein</fullName>
    </submittedName>
</protein>
<name>A0A315A591_PRUYE</name>
<dbReference type="Proteomes" id="UP000250321">
    <property type="component" value="Unassembled WGS sequence"/>
</dbReference>
<dbReference type="EMBL" id="PJQY01000625">
    <property type="protein sequence ID" value="PQQ09346.1"/>
    <property type="molecule type" value="Genomic_DNA"/>
</dbReference>
<dbReference type="AlphaFoldDB" id="A0A315A591"/>
<accession>A0A315A591</accession>
<reference evidence="1 2" key="1">
    <citation type="submission" date="2018-02" db="EMBL/GenBank/DDBJ databases">
        <title>Draft genome of wild Prunus yedoensis var. nudiflora.</title>
        <authorList>
            <person name="Baek S."/>
            <person name="Kim J.-H."/>
            <person name="Choi K."/>
            <person name="Kim G.-B."/>
            <person name="Cho A."/>
            <person name="Jang H."/>
            <person name="Shin C.-H."/>
            <person name="Yu H.-J."/>
            <person name="Mun J.-H."/>
        </authorList>
    </citation>
    <scope>NUCLEOTIDE SEQUENCE [LARGE SCALE GENOMIC DNA]</scope>
    <source>
        <strain evidence="2">cv. Jeju island</strain>
        <tissue evidence="1">Leaf</tissue>
    </source>
</reference>
<keyword evidence="2" id="KW-1185">Reference proteome</keyword>
<evidence type="ECO:0000313" key="1">
    <source>
        <dbReference type="EMBL" id="PQQ09346.1"/>
    </source>
</evidence>
<evidence type="ECO:0000313" key="2">
    <source>
        <dbReference type="Proteomes" id="UP000250321"/>
    </source>
</evidence>
<organism evidence="1 2">
    <name type="scientific">Prunus yedoensis var. nudiflora</name>
    <dbReference type="NCBI Taxonomy" id="2094558"/>
    <lineage>
        <taxon>Eukaryota</taxon>
        <taxon>Viridiplantae</taxon>
        <taxon>Streptophyta</taxon>
        <taxon>Embryophyta</taxon>
        <taxon>Tracheophyta</taxon>
        <taxon>Spermatophyta</taxon>
        <taxon>Magnoliopsida</taxon>
        <taxon>eudicotyledons</taxon>
        <taxon>Gunneridae</taxon>
        <taxon>Pentapetalae</taxon>
        <taxon>rosids</taxon>
        <taxon>fabids</taxon>
        <taxon>Rosales</taxon>
        <taxon>Rosaceae</taxon>
        <taxon>Amygdaloideae</taxon>
        <taxon>Amygdaleae</taxon>
        <taxon>Prunus</taxon>
    </lineage>
</organism>
<comment type="caution">
    <text evidence="1">The sequence shown here is derived from an EMBL/GenBank/DDBJ whole genome shotgun (WGS) entry which is preliminary data.</text>
</comment>
<dbReference type="OrthoDB" id="423427at2759"/>